<keyword evidence="1" id="KW-0812">Transmembrane</keyword>
<dbReference type="STRING" id="1798680.A3J66_03230"/>
<dbReference type="Proteomes" id="UP000176282">
    <property type="component" value="Unassembled WGS sequence"/>
</dbReference>
<proteinExistence type="predicted"/>
<evidence type="ECO:0000313" key="2">
    <source>
        <dbReference type="EMBL" id="OGH67962.1"/>
    </source>
</evidence>
<keyword evidence="1" id="KW-1133">Transmembrane helix</keyword>
<sequence>MRDKVDDIVIQEPPIQELKKKKSCLKRTCVTGCGCIVIFFVVSLFLLRLLHGPKQQELKEVPEPVHELVQVYEPDYIQKITLTKAGDRGRVIETLALVPKTLLAPIIITAQKTQGDAGWWKEIKEFIETPVTQAQDSIKIEWENVPAQPTFVVQYYQAAFEKKNFKMKTPEILGGASQYTFVSVENDQSASLYIVDDLSAFGTTYISLELFSSSF</sequence>
<evidence type="ECO:0000256" key="1">
    <source>
        <dbReference type="SAM" id="Phobius"/>
    </source>
</evidence>
<keyword evidence="1" id="KW-0472">Membrane</keyword>
<organism evidence="2 3">
    <name type="scientific">Candidatus Magasanikbacteria bacterium RIFCSPHIGHO2_02_FULL_47_14</name>
    <dbReference type="NCBI Taxonomy" id="1798680"/>
    <lineage>
        <taxon>Bacteria</taxon>
        <taxon>Candidatus Magasanikiibacteriota</taxon>
    </lineage>
</organism>
<name>A0A1F6M8I4_9BACT</name>
<dbReference type="EMBL" id="MFQB01000018">
    <property type="protein sequence ID" value="OGH67962.1"/>
    <property type="molecule type" value="Genomic_DNA"/>
</dbReference>
<comment type="caution">
    <text evidence="2">The sequence shown here is derived from an EMBL/GenBank/DDBJ whole genome shotgun (WGS) entry which is preliminary data.</text>
</comment>
<protein>
    <submittedName>
        <fullName evidence="2">Uncharacterized protein</fullName>
    </submittedName>
</protein>
<dbReference type="AlphaFoldDB" id="A0A1F6M8I4"/>
<gene>
    <name evidence="2" type="ORF">A3J66_03230</name>
</gene>
<evidence type="ECO:0000313" key="3">
    <source>
        <dbReference type="Proteomes" id="UP000176282"/>
    </source>
</evidence>
<reference evidence="2 3" key="1">
    <citation type="journal article" date="2016" name="Nat. Commun.">
        <title>Thousands of microbial genomes shed light on interconnected biogeochemical processes in an aquifer system.</title>
        <authorList>
            <person name="Anantharaman K."/>
            <person name="Brown C.T."/>
            <person name="Hug L.A."/>
            <person name="Sharon I."/>
            <person name="Castelle C.J."/>
            <person name="Probst A.J."/>
            <person name="Thomas B.C."/>
            <person name="Singh A."/>
            <person name="Wilkins M.J."/>
            <person name="Karaoz U."/>
            <person name="Brodie E.L."/>
            <person name="Williams K.H."/>
            <person name="Hubbard S.S."/>
            <person name="Banfield J.F."/>
        </authorList>
    </citation>
    <scope>NUCLEOTIDE SEQUENCE [LARGE SCALE GENOMIC DNA]</scope>
</reference>
<accession>A0A1F6M8I4</accession>
<feature type="transmembrane region" description="Helical" evidence="1">
    <location>
        <begin position="29"/>
        <end position="50"/>
    </location>
</feature>